<dbReference type="GO" id="GO:0005737">
    <property type="term" value="C:cytoplasm"/>
    <property type="evidence" value="ECO:0007669"/>
    <property type="project" value="TreeGrafter"/>
</dbReference>
<dbReference type="EMBL" id="MCGO01000027">
    <property type="protein sequence ID" value="ORY42747.1"/>
    <property type="molecule type" value="Genomic_DNA"/>
</dbReference>
<evidence type="ECO:0000259" key="3">
    <source>
        <dbReference type="PROSITE" id="PS50125"/>
    </source>
</evidence>
<dbReference type="InterPro" id="IPR001054">
    <property type="entry name" value="A/G_cyclase"/>
</dbReference>
<evidence type="ECO:0000256" key="1">
    <source>
        <dbReference type="ARBA" id="ARBA00022741"/>
    </source>
</evidence>
<dbReference type="InterPro" id="IPR029787">
    <property type="entry name" value="Nucleotide_cyclase"/>
</dbReference>
<dbReference type="CDD" id="cd07302">
    <property type="entry name" value="CHD"/>
    <property type="match status" value="1"/>
</dbReference>
<proteinExistence type="predicted"/>
<dbReference type="OrthoDB" id="194468at2759"/>
<dbReference type="SUPFAM" id="SSF55073">
    <property type="entry name" value="Nucleotide cyclase"/>
    <property type="match status" value="2"/>
</dbReference>
<comment type="caution">
    <text evidence="4">The sequence shown here is derived from an EMBL/GenBank/DDBJ whole genome shotgun (WGS) entry which is preliminary data.</text>
</comment>
<name>A0A1Y2C768_9FUNG</name>
<dbReference type="Proteomes" id="UP000193642">
    <property type="component" value="Unassembled WGS sequence"/>
</dbReference>
<accession>A0A1Y2C768</accession>
<sequence>MDPLVLIPQHVRNLVCQEHPIPFELPKAINEDFSIVAIIDIAGYSKLSSKLEEALGSDSGAKIKELINPPMETITEHVHRHCGSIVKLAGDAVIASWTLESECDTPELEKHLAMNAFLCCLELLQVFQNYTIKVKLQNTIIAAGIAVEINSPDSSIHSTETVSFESNHRGSYNSTATNSNLNANLNAFARRISNQLMGNEPAPQVASAPVIPMFETTLAIHIGLALGPLQHIHVGVNKKGNSIPTVSRKDKKQSIDSSINIQRMEYFIAGEALAKAGENLNLGKNGDFVFNKSFNQILKESIKVSGMKVNNGAFIIGDKDPILDLRAKALQFTQTSEIKLSNMENQLPQPTSRKALYLEYAKAYMDDSISKLVGQGEQNVVMDQLRSVSVVFIKFGGFKSETVAEPENLMQLQSATAAIISKVKEYEGCIRQFNCDDKALTALLVWGLEGHAHEKGESQVAMLAATEIGKCLKQCLSDPEGFSIGVTTGVVFAGIVGSKERCDNTVLGVVVNNAARLMCLSLCQGRILCDEETYSQTADKFTYGTDIPPVTLKGVPNPVRIFYPMGSSGIGKTQMTLWLQNQISDKELVCVGAGQEHKKTNLLFTWTRVFVSFLDQIALSGTLLPSLQAYQESQEKDNDDNSLNDALLHHRYTVEANDAYNEYISRNHQSTSRGRSRQDSSTIPRIGDTLTTIRLDASDIQRRILPKFPRVLQQLVSLVNLPVEHIDALVPITDTAIDFITVNVNGMACALSEIFNAFNHIGLKICIVLDDIHWCDSFSLELIKHLLSKCKHVLFVFSARPLEEWSPVVSEQFQRILEEPDLQVINVGALNAYGIENMLRDRLTAQGTLKFTSVNLDIVREILDKGQGNPMVTDILINSLIESSLLCVKGGCLTRAEGKELQLGMGSTAAVVAQFDKLSAPMKAILRVFAMAGQIFKLTEICLVMQRLSETMGEDFGVNITCDAITELIRAEDKYKFIKSMDDKCELGFSHYLIQQGIISGMVPSKRDSIRNAFVACYEEEVRNANNPAEKASLRQSLIYHLLKISGHGDKKKYHIYEAFIETGENNQVTESLAYFETLPSFDSNLDFADTCYKKLKECRILSKLYFEKRDIEKSITFGQQGLLVLGCSKNILKPNLVFMGFRIYTMINQVLKIIDTKNTEEEMVSRAKRVFHKQFPKAHSSSEPKEQDENNDIMKETADLIMNLIATNEHTRPSLELFLLSLLLTTPSILSKKHTLYYRCQVFSLLSVAGKLLTFDKLYEISTKRANSYFASIYSEENQTTITPYESKILSHVHEVAGHLAVLERNYSLAVVLQRNGFLLLANRGLGSTEKAFMLWQASRINVQRMGHHEEILRQWFEERDCKYYHKAVNPFFLAESTSYVASALANLNESVMAEVFSGDYVFMEQQRSPIHPPSQESDRLDY</sequence>
<evidence type="ECO:0000313" key="5">
    <source>
        <dbReference type="Proteomes" id="UP000193642"/>
    </source>
</evidence>
<evidence type="ECO:0000313" key="4">
    <source>
        <dbReference type="EMBL" id="ORY42747.1"/>
    </source>
</evidence>
<gene>
    <name evidence="4" type="ORF">BCR33DRAFT_786054</name>
</gene>
<dbReference type="Gene3D" id="3.30.70.1230">
    <property type="entry name" value="Nucleotide cyclase"/>
    <property type="match status" value="2"/>
</dbReference>
<organism evidence="4 5">
    <name type="scientific">Rhizoclosmatium globosum</name>
    <dbReference type="NCBI Taxonomy" id="329046"/>
    <lineage>
        <taxon>Eukaryota</taxon>
        <taxon>Fungi</taxon>
        <taxon>Fungi incertae sedis</taxon>
        <taxon>Chytridiomycota</taxon>
        <taxon>Chytridiomycota incertae sedis</taxon>
        <taxon>Chytridiomycetes</taxon>
        <taxon>Chytridiales</taxon>
        <taxon>Chytriomycetaceae</taxon>
        <taxon>Rhizoclosmatium</taxon>
    </lineage>
</organism>
<keyword evidence="5" id="KW-1185">Reference proteome</keyword>
<dbReference type="PANTHER" id="PTHR16305:SF28">
    <property type="entry name" value="GUANYLATE CYCLASE DOMAIN-CONTAINING PROTEIN"/>
    <property type="match status" value="1"/>
</dbReference>
<keyword evidence="2" id="KW-0067">ATP-binding</keyword>
<dbReference type="PANTHER" id="PTHR16305">
    <property type="entry name" value="TESTICULAR SOLUBLE ADENYLYL CYCLASE"/>
    <property type="match status" value="1"/>
</dbReference>
<dbReference type="SUPFAM" id="SSF52540">
    <property type="entry name" value="P-loop containing nucleoside triphosphate hydrolases"/>
    <property type="match status" value="1"/>
</dbReference>
<reference evidence="4 5" key="1">
    <citation type="submission" date="2016-07" db="EMBL/GenBank/DDBJ databases">
        <title>Pervasive Adenine N6-methylation of Active Genes in Fungi.</title>
        <authorList>
            <consortium name="DOE Joint Genome Institute"/>
            <person name="Mondo S.J."/>
            <person name="Dannebaum R.O."/>
            <person name="Kuo R.C."/>
            <person name="Labutti K."/>
            <person name="Haridas S."/>
            <person name="Kuo A."/>
            <person name="Salamov A."/>
            <person name="Ahrendt S.R."/>
            <person name="Lipzen A."/>
            <person name="Sullivan W."/>
            <person name="Andreopoulos W.B."/>
            <person name="Clum A."/>
            <person name="Lindquist E."/>
            <person name="Daum C."/>
            <person name="Ramamoorthy G.K."/>
            <person name="Gryganskyi A."/>
            <person name="Culley D."/>
            <person name="Magnuson J.K."/>
            <person name="James T.Y."/>
            <person name="O'Malley M.A."/>
            <person name="Stajich J.E."/>
            <person name="Spatafora J.W."/>
            <person name="Visel A."/>
            <person name="Grigoriev I.V."/>
        </authorList>
    </citation>
    <scope>NUCLEOTIDE SEQUENCE [LARGE SCALE GENOMIC DNA]</scope>
    <source>
        <strain evidence="4 5">JEL800</strain>
    </source>
</reference>
<dbReference type="GO" id="GO:0005524">
    <property type="term" value="F:ATP binding"/>
    <property type="evidence" value="ECO:0007669"/>
    <property type="project" value="UniProtKB-KW"/>
</dbReference>
<dbReference type="PROSITE" id="PS50125">
    <property type="entry name" value="GUANYLATE_CYCLASE_2"/>
    <property type="match status" value="1"/>
</dbReference>
<dbReference type="InterPro" id="IPR027417">
    <property type="entry name" value="P-loop_NTPase"/>
</dbReference>
<keyword evidence="1" id="KW-0547">Nucleotide-binding</keyword>
<dbReference type="GO" id="GO:0009190">
    <property type="term" value="P:cyclic nucleotide biosynthetic process"/>
    <property type="evidence" value="ECO:0007669"/>
    <property type="project" value="InterPro"/>
</dbReference>
<evidence type="ECO:0000256" key="2">
    <source>
        <dbReference type="ARBA" id="ARBA00022840"/>
    </source>
</evidence>
<feature type="domain" description="Guanylate cyclase" evidence="3">
    <location>
        <begin position="484"/>
        <end position="518"/>
    </location>
</feature>
<dbReference type="STRING" id="329046.A0A1Y2C768"/>
<dbReference type="GO" id="GO:0035556">
    <property type="term" value="P:intracellular signal transduction"/>
    <property type="evidence" value="ECO:0007669"/>
    <property type="project" value="InterPro"/>
</dbReference>
<dbReference type="GO" id="GO:0004016">
    <property type="term" value="F:adenylate cyclase activity"/>
    <property type="evidence" value="ECO:0007669"/>
    <property type="project" value="TreeGrafter"/>
</dbReference>
<protein>
    <submittedName>
        <fullName evidence="4">Adenylyl cyclase</fullName>
    </submittedName>
</protein>